<protein>
    <recommendedName>
        <fullName evidence="4">Beta/gamma crystallin 'Greek key' domain-containing protein</fullName>
    </recommendedName>
</protein>
<feature type="signal peptide" evidence="1">
    <location>
        <begin position="1"/>
        <end position="18"/>
    </location>
</feature>
<dbReference type="OrthoDB" id="2910287at2759"/>
<organism evidence="2 3">
    <name type="scientific">Aulographum hederae CBS 113979</name>
    <dbReference type="NCBI Taxonomy" id="1176131"/>
    <lineage>
        <taxon>Eukaryota</taxon>
        <taxon>Fungi</taxon>
        <taxon>Dikarya</taxon>
        <taxon>Ascomycota</taxon>
        <taxon>Pezizomycotina</taxon>
        <taxon>Dothideomycetes</taxon>
        <taxon>Pleosporomycetidae</taxon>
        <taxon>Aulographales</taxon>
        <taxon>Aulographaceae</taxon>
    </lineage>
</organism>
<sequence>MLIQPLLLLSAILGTTTATALPKSPPIIVDAATINRTVATNANPGLFFCADPGFKGECLWIEINSPGLCYLLPASWYNRMSAVGPDPGLACDLFRGKNDCTDQIFKDLKNPGTPDLRRFPPSDDAVNSFRCRRI</sequence>
<proteinExistence type="predicted"/>
<evidence type="ECO:0008006" key="4">
    <source>
        <dbReference type="Google" id="ProtNLM"/>
    </source>
</evidence>
<keyword evidence="3" id="KW-1185">Reference proteome</keyword>
<dbReference type="AlphaFoldDB" id="A0A6G1HDB2"/>
<evidence type="ECO:0000256" key="1">
    <source>
        <dbReference type="SAM" id="SignalP"/>
    </source>
</evidence>
<name>A0A6G1HDB2_9PEZI</name>
<dbReference type="Proteomes" id="UP000800041">
    <property type="component" value="Unassembled WGS sequence"/>
</dbReference>
<accession>A0A6G1HDB2</accession>
<gene>
    <name evidence="2" type="ORF">K402DRAFT_417091</name>
</gene>
<evidence type="ECO:0000313" key="2">
    <source>
        <dbReference type="EMBL" id="KAF1991009.1"/>
    </source>
</evidence>
<feature type="chain" id="PRO_5026105415" description="Beta/gamma crystallin 'Greek key' domain-containing protein" evidence="1">
    <location>
        <begin position="19"/>
        <end position="134"/>
    </location>
</feature>
<dbReference type="EMBL" id="ML977140">
    <property type="protein sequence ID" value="KAF1991009.1"/>
    <property type="molecule type" value="Genomic_DNA"/>
</dbReference>
<reference evidence="2" key="1">
    <citation type="journal article" date="2020" name="Stud. Mycol.">
        <title>101 Dothideomycetes genomes: a test case for predicting lifestyles and emergence of pathogens.</title>
        <authorList>
            <person name="Haridas S."/>
            <person name="Albert R."/>
            <person name="Binder M."/>
            <person name="Bloem J."/>
            <person name="Labutti K."/>
            <person name="Salamov A."/>
            <person name="Andreopoulos B."/>
            <person name="Baker S."/>
            <person name="Barry K."/>
            <person name="Bills G."/>
            <person name="Bluhm B."/>
            <person name="Cannon C."/>
            <person name="Castanera R."/>
            <person name="Culley D."/>
            <person name="Daum C."/>
            <person name="Ezra D."/>
            <person name="Gonzalez J."/>
            <person name="Henrissat B."/>
            <person name="Kuo A."/>
            <person name="Liang C."/>
            <person name="Lipzen A."/>
            <person name="Lutzoni F."/>
            <person name="Magnuson J."/>
            <person name="Mondo S."/>
            <person name="Nolan M."/>
            <person name="Ohm R."/>
            <person name="Pangilinan J."/>
            <person name="Park H.-J."/>
            <person name="Ramirez L."/>
            <person name="Alfaro M."/>
            <person name="Sun H."/>
            <person name="Tritt A."/>
            <person name="Yoshinaga Y."/>
            <person name="Zwiers L.-H."/>
            <person name="Turgeon B."/>
            <person name="Goodwin S."/>
            <person name="Spatafora J."/>
            <person name="Crous P."/>
            <person name="Grigoriev I."/>
        </authorList>
    </citation>
    <scope>NUCLEOTIDE SEQUENCE</scope>
    <source>
        <strain evidence="2">CBS 113979</strain>
    </source>
</reference>
<evidence type="ECO:0000313" key="3">
    <source>
        <dbReference type="Proteomes" id="UP000800041"/>
    </source>
</evidence>
<keyword evidence="1" id="KW-0732">Signal</keyword>